<feature type="region of interest" description="Disordered" evidence="3">
    <location>
        <begin position="1056"/>
        <end position="1095"/>
    </location>
</feature>
<feature type="coiled-coil region" evidence="2">
    <location>
        <begin position="76"/>
        <end position="120"/>
    </location>
</feature>
<gene>
    <name evidence="6" type="ORF">X560_0377</name>
</gene>
<feature type="transmembrane region" description="Helical" evidence="4">
    <location>
        <begin position="593"/>
        <end position="614"/>
    </location>
</feature>
<dbReference type="RefSeq" id="WP_059139854.1">
    <property type="nucleotide sequence ID" value="NZ_KQ130610.1"/>
</dbReference>
<sequence length="1289" mass="139532">MVNDIGHLGATVSMNIDPFQRSIKTLEAQQRALKASMKATDAVFTGQGRTVQALGVKYKLLLAQMKSQKQIVDSLKKSYEEKALALKNNANASEKEIQNVAKAERRYMLAEAELIKMNRTLQQTGRDLRQQGSAFIQAGRKVDAYGQKIQSIGGGISKVGGSVTRNFSAPVAIGMGLAVKSAADFEAQLSSIQAVSGATNQEMAQLEKLAVDMGAKTKYSSLEAAQGIEELMKAGVSTSDIMNGGLAASLDLATAGELDLKDAAEIASTALNAFKSENLSVRDAANLLAGGANASATSVSGLQMGLAQSAAVASSAGLSFNDTATALSVFANNGLKGSDAGTSLKTMLLTLQPQSDSAAEAMKRLGIITKDGSNQFYDSKGKVKSFAEISEVLKNSLEGLTPAQQQSALKAIFGSDAYRAASIAAREGADGVNQMNGEMKKTTAADVAAKKMDNLKGKIEEMKGALETMGISLGQAVIPLLSDGVKWLQQMIDKFNDLDPSTQKFIAKALLLSAVLGPLTIFVGNFVKSLGFLTSGMGKTLRGIGLLTSKLTAAKQPLIDLDLGTGKASKGLTKMDKSAGVARKGVGLFGLSLNPVGLGIAGVGVALAGGVFAWEKWGKSAVESAKRTNKWGTDVGGSADKALSKMKNYSDKTSDSLQSLDQVSSESAKKVSANMDKMVSAVSKADNAKLDKLKQEIEKLPKDMRANAQKALDTEKKQGAERVKLAENAASTVNAITLKHAKDGTKLTNEEYLLRINSQKELLALEVNQMDLSGKEKKSVLQAMENDFTKMTQAQYDERITALGKANAEEEKEFGKQKEALKKIYGDSAEYDTEYTKLKEKHAARRMEYAIAEVNGYENFGVKHEVVQKQLEENLKRYGLTYDQVAKEIDKRAQAIAKSDDRIAKSSGKMTDETVKANQMWNAMIFNPKDGKVKTNAKQVVAESMKSKDGWNNMMFMLKNARLSSNAKSIVLTGIIENNKWNSLTFEQKQMLAAYKGAPEVIKALNDIDKWQTLSAKQQQLIAKAKTKTELKKALKDMGLWDKLPEKIKKMLAESKDVKKKTKDGKKDIDSYNKKDPKKKKFTSSAPGAKETKKQLSAVEKQWKSIKSGTKTLNVVTHYTEKGKKQKKNGVGTNHFQGGAAILGDAAKREPFLTPDGYFGISPNTDTPMALPKGTRIWSSMARFHQHQALKGSRFMQAVSNLGPRSRIKESSQRINFEPNITIEANQETQDRQIQALEKSNLQQEKMISLLLRIASQNKELDYKAFEQVASQVSADRMIRESYGRGGAS</sequence>
<evidence type="ECO:0000256" key="3">
    <source>
        <dbReference type="SAM" id="MobiDB-lite"/>
    </source>
</evidence>
<keyword evidence="2" id="KW-0175">Coiled coil</keyword>
<dbReference type="PANTHER" id="PTHR37813">
    <property type="entry name" value="FELS-2 PROPHAGE PROTEIN"/>
    <property type="match status" value="1"/>
</dbReference>
<organism evidence="6 7">
    <name type="scientific">Listeria fleischmannii 1991</name>
    <dbReference type="NCBI Taxonomy" id="1430899"/>
    <lineage>
        <taxon>Bacteria</taxon>
        <taxon>Bacillati</taxon>
        <taxon>Bacillota</taxon>
        <taxon>Bacilli</taxon>
        <taxon>Bacillales</taxon>
        <taxon>Listeriaceae</taxon>
        <taxon>Listeria</taxon>
    </lineage>
</organism>
<dbReference type="PATRIC" id="fig|1430899.3.peg.386"/>
<name>A0A0J8GE31_9LIST</name>
<protein>
    <recommendedName>
        <fullName evidence="5">Phage tail tape measure protein domain-containing protein</fullName>
    </recommendedName>
</protein>
<dbReference type="Proteomes" id="UP000052258">
    <property type="component" value="Unassembled WGS sequence"/>
</dbReference>
<reference evidence="6 7" key="1">
    <citation type="journal article" date="2015" name="Genome Biol. Evol.">
        <title>Comparative Genomics of Listeria Sensu Lato: Genus-Wide Differences in Evolutionary Dynamics and the Progressive Gain of Complex, Potentially Pathogenicity-Related Traits through Lateral Gene Transfer.</title>
        <authorList>
            <person name="Chiara M."/>
            <person name="Caruso M."/>
            <person name="D'Erchia A.M."/>
            <person name="Manzari C."/>
            <person name="Fraccalvieri R."/>
            <person name="Goffredo E."/>
            <person name="Latorre L."/>
            <person name="Miccolupo A."/>
            <person name="Padalino I."/>
            <person name="Santagada G."/>
            <person name="Chiocco D."/>
            <person name="Pesole G."/>
            <person name="Horner D.S."/>
            <person name="Parisi A."/>
        </authorList>
    </citation>
    <scope>NUCLEOTIDE SEQUENCE [LARGE SCALE GENOMIC DNA]</scope>
    <source>
        <strain evidence="6 7">1991</strain>
    </source>
</reference>
<dbReference type="OrthoDB" id="28713at2"/>
<keyword evidence="4" id="KW-1133">Transmembrane helix</keyword>
<comment type="caution">
    <text evidence="6">The sequence shown here is derived from an EMBL/GenBank/DDBJ whole genome shotgun (WGS) entry which is preliminary data.</text>
</comment>
<feature type="compositionally biased region" description="Basic and acidic residues" evidence="3">
    <location>
        <begin position="1065"/>
        <end position="1075"/>
    </location>
</feature>
<evidence type="ECO:0000256" key="4">
    <source>
        <dbReference type="SAM" id="Phobius"/>
    </source>
</evidence>
<dbReference type="NCBIfam" id="TIGR01760">
    <property type="entry name" value="tape_meas_TP901"/>
    <property type="match status" value="1"/>
</dbReference>
<feature type="domain" description="Phage tail tape measure protein" evidence="5">
    <location>
        <begin position="208"/>
        <end position="414"/>
    </location>
</feature>
<feature type="transmembrane region" description="Helical" evidence="4">
    <location>
        <begin position="505"/>
        <end position="527"/>
    </location>
</feature>
<evidence type="ECO:0000256" key="2">
    <source>
        <dbReference type="SAM" id="Coils"/>
    </source>
</evidence>
<evidence type="ECO:0000256" key="1">
    <source>
        <dbReference type="ARBA" id="ARBA00022612"/>
    </source>
</evidence>
<keyword evidence="4" id="KW-0812">Transmembrane</keyword>
<keyword evidence="4" id="KW-0472">Membrane</keyword>
<keyword evidence="7" id="KW-1185">Reference proteome</keyword>
<dbReference type="PANTHER" id="PTHR37813:SF1">
    <property type="entry name" value="FELS-2 PROPHAGE PROTEIN"/>
    <property type="match status" value="1"/>
</dbReference>
<dbReference type="Pfam" id="PF10145">
    <property type="entry name" value="PhageMin_Tail"/>
    <property type="match status" value="1"/>
</dbReference>
<evidence type="ECO:0000259" key="5">
    <source>
        <dbReference type="Pfam" id="PF10145"/>
    </source>
</evidence>
<evidence type="ECO:0000313" key="7">
    <source>
        <dbReference type="Proteomes" id="UP000052258"/>
    </source>
</evidence>
<evidence type="ECO:0000313" key="6">
    <source>
        <dbReference type="EMBL" id="KMT60957.1"/>
    </source>
</evidence>
<dbReference type="InterPro" id="IPR010090">
    <property type="entry name" value="Phage_tape_meas"/>
</dbReference>
<keyword evidence="1" id="KW-1188">Viral release from host cell</keyword>
<proteinExistence type="predicted"/>
<accession>A0A0J8GE31</accession>
<dbReference type="EMBL" id="AZHO01000005">
    <property type="protein sequence ID" value="KMT60957.1"/>
    <property type="molecule type" value="Genomic_DNA"/>
</dbReference>